<keyword evidence="3" id="KW-1133">Transmembrane helix</keyword>
<comment type="caution">
    <text evidence="6">The sequence shown here is derived from an EMBL/GenBank/DDBJ whole genome shotgun (WGS) entry which is preliminary data.</text>
</comment>
<name>A0A218WU03_PUNGR</name>
<proteinExistence type="predicted"/>
<keyword evidence="2" id="KW-0812">Transmembrane</keyword>
<evidence type="ECO:0000256" key="2">
    <source>
        <dbReference type="ARBA" id="ARBA00022692"/>
    </source>
</evidence>
<dbReference type="EMBL" id="MTKT01003240">
    <property type="protein sequence ID" value="OWM75691.1"/>
    <property type="molecule type" value="Genomic_DNA"/>
</dbReference>
<evidence type="ECO:0000313" key="7">
    <source>
        <dbReference type="Proteomes" id="UP000197138"/>
    </source>
</evidence>
<reference evidence="7" key="1">
    <citation type="journal article" date="2017" name="Plant J.">
        <title>The pomegranate (Punica granatum L.) genome and the genomics of punicalagin biosynthesis.</title>
        <authorList>
            <person name="Qin G."/>
            <person name="Xu C."/>
            <person name="Ming R."/>
            <person name="Tang H."/>
            <person name="Guyot R."/>
            <person name="Kramer E.M."/>
            <person name="Hu Y."/>
            <person name="Yi X."/>
            <person name="Qi Y."/>
            <person name="Xu X."/>
            <person name="Gao Z."/>
            <person name="Pan H."/>
            <person name="Jian J."/>
            <person name="Tian Y."/>
            <person name="Yue Z."/>
            <person name="Xu Y."/>
        </authorList>
    </citation>
    <scope>NUCLEOTIDE SEQUENCE [LARGE SCALE GENOMIC DNA]</scope>
    <source>
        <strain evidence="7">cv. Dabenzi</strain>
    </source>
</reference>
<evidence type="ECO:0000256" key="3">
    <source>
        <dbReference type="ARBA" id="ARBA00022989"/>
    </source>
</evidence>
<protein>
    <submittedName>
        <fullName evidence="6">Uncharacterized protein</fullName>
    </submittedName>
</protein>
<dbReference type="PANTHER" id="PTHR43184">
    <property type="entry name" value="MAJOR FACILITATOR SUPERFAMILY TRANSPORTER 16, ISOFORM B"/>
    <property type="match status" value="1"/>
</dbReference>
<keyword evidence="4" id="KW-0472">Membrane</keyword>
<accession>A0A218WU03</accession>
<dbReference type="GO" id="GO:0055062">
    <property type="term" value="P:phosphate ion homeostasis"/>
    <property type="evidence" value="ECO:0007669"/>
    <property type="project" value="TreeGrafter"/>
</dbReference>
<sequence length="102" mass="11313">MAFFSDQYRLDRKKPSGSRLLEYMKKAPVSFKAHQAIVLNATFFAYASFHAARKTTSVVKSALNPESSFRNDPQLHSLPTSDHISGSEAGDGGKRLGPIQWL</sequence>
<evidence type="ECO:0000256" key="5">
    <source>
        <dbReference type="SAM" id="MobiDB-lite"/>
    </source>
</evidence>
<feature type="region of interest" description="Disordered" evidence="5">
    <location>
        <begin position="65"/>
        <end position="102"/>
    </location>
</feature>
<organism evidence="6 7">
    <name type="scientific">Punica granatum</name>
    <name type="common">Pomegranate</name>
    <dbReference type="NCBI Taxonomy" id="22663"/>
    <lineage>
        <taxon>Eukaryota</taxon>
        <taxon>Viridiplantae</taxon>
        <taxon>Streptophyta</taxon>
        <taxon>Embryophyta</taxon>
        <taxon>Tracheophyta</taxon>
        <taxon>Spermatophyta</taxon>
        <taxon>Magnoliopsida</taxon>
        <taxon>eudicotyledons</taxon>
        <taxon>Gunneridae</taxon>
        <taxon>Pentapetalae</taxon>
        <taxon>rosids</taxon>
        <taxon>malvids</taxon>
        <taxon>Myrtales</taxon>
        <taxon>Lythraceae</taxon>
        <taxon>Punica</taxon>
    </lineage>
</organism>
<dbReference type="AlphaFoldDB" id="A0A218WU03"/>
<dbReference type="GO" id="GO:0016020">
    <property type="term" value="C:membrane"/>
    <property type="evidence" value="ECO:0007669"/>
    <property type="project" value="UniProtKB-SubCell"/>
</dbReference>
<evidence type="ECO:0000256" key="4">
    <source>
        <dbReference type="ARBA" id="ARBA00023136"/>
    </source>
</evidence>
<gene>
    <name evidence="6" type="ORF">CDL15_Pgr021856</name>
</gene>
<dbReference type="Proteomes" id="UP000197138">
    <property type="component" value="Unassembled WGS sequence"/>
</dbReference>
<dbReference type="PANTHER" id="PTHR43184:SF15">
    <property type="entry name" value="GLYCEROL-3-PHOSPHATE TRANSPORTER 1-RELATED"/>
    <property type="match status" value="1"/>
</dbReference>
<evidence type="ECO:0000256" key="1">
    <source>
        <dbReference type="ARBA" id="ARBA00004141"/>
    </source>
</evidence>
<evidence type="ECO:0000313" key="6">
    <source>
        <dbReference type="EMBL" id="OWM75691.1"/>
    </source>
</evidence>
<comment type="subcellular location">
    <subcellularLocation>
        <location evidence="1">Membrane</location>
        <topology evidence="1">Multi-pass membrane protein</topology>
    </subcellularLocation>
</comment>